<reference evidence="1" key="2">
    <citation type="journal article" date="2022" name="New Phytol.">
        <title>Evolutionary transition to the ectomycorrhizal habit in the genomes of a hyperdiverse lineage of mushroom-forming fungi.</title>
        <authorList>
            <person name="Looney B."/>
            <person name="Miyauchi S."/>
            <person name="Morin E."/>
            <person name="Drula E."/>
            <person name="Courty P.E."/>
            <person name="Kohler A."/>
            <person name="Kuo A."/>
            <person name="LaButti K."/>
            <person name="Pangilinan J."/>
            <person name="Lipzen A."/>
            <person name="Riley R."/>
            <person name="Andreopoulos W."/>
            <person name="He G."/>
            <person name="Johnson J."/>
            <person name="Nolan M."/>
            <person name="Tritt A."/>
            <person name="Barry K.W."/>
            <person name="Grigoriev I.V."/>
            <person name="Nagy L.G."/>
            <person name="Hibbett D."/>
            <person name="Henrissat B."/>
            <person name="Matheny P.B."/>
            <person name="Labbe J."/>
            <person name="Martin F.M."/>
        </authorList>
    </citation>
    <scope>NUCLEOTIDE SEQUENCE</scope>
    <source>
        <strain evidence="1">HHB10654</strain>
    </source>
</reference>
<organism evidence="1 2">
    <name type="scientific">Artomyces pyxidatus</name>
    <dbReference type="NCBI Taxonomy" id="48021"/>
    <lineage>
        <taxon>Eukaryota</taxon>
        <taxon>Fungi</taxon>
        <taxon>Dikarya</taxon>
        <taxon>Basidiomycota</taxon>
        <taxon>Agaricomycotina</taxon>
        <taxon>Agaricomycetes</taxon>
        <taxon>Russulales</taxon>
        <taxon>Auriscalpiaceae</taxon>
        <taxon>Artomyces</taxon>
    </lineage>
</organism>
<reference evidence="1" key="1">
    <citation type="submission" date="2021-03" db="EMBL/GenBank/DDBJ databases">
        <authorList>
            <consortium name="DOE Joint Genome Institute"/>
            <person name="Ahrendt S."/>
            <person name="Looney B.P."/>
            <person name="Miyauchi S."/>
            <person name="Morin E."/>
            <person name="Drula E."/>
            <person name="Courty P.E."/>
            <person name="Chicoki N."/>
            <person name="Fauchery L."/>
            <person name="Kohler A."/>
            <person name="Kuo A."/>
            <person name="Labutti K."/>
            <person name="Pangilinan J."/>
            <person name="Lipzen A."/>
            <person name="Riley R."/>
            <person name="Andreopoulos W."/>
            <person name="He G."/>
            <person name="Johnson J."/>
            <person name="Barry K.W."/>
            <person name="Grigoriev I.V."/>
            <person name="Nagy L."/>
            <person name="Hibbett D."/>
            <person name="Henrissat B."/>
            <person name="Matheny P.B."/>
            <person name="Labbe J."/>
            <person name="Martin F."/>
        </authorList>
    </citation>
    <scope>NUCLEOTIDE SEQUENCE</scope>
    <source>
        <strain evidence="1">HHB10654</strain>
    </source>
</reference>
<sequence>MFTPQEECLPVTIQHDVYPAIDPAAHFTAQTFKDSVVLVTGASRGIGLETALYYARAGAALSLVSRKQTTLDASRDAILREVPDAQVLTFVADVKDVRTAQEAVEATVARFGRLDILVANAGAARPVGDLFASKDPSTWWDIMEINIRGVYNFVHFAIPELSKTSGQIVIVTSSLAQVRAPTTSEYGISKHALLRFAEFIVVEYPHIKVFPVHPGIIRTAMNVGSGAPPPAIEDTLALPAATFLYLTSGKADYLSGRYISANWDLGEVDRDWKPRIIDENALVSKLAIPRH</sequence>
<protein>
    <submittedName>
        <fullName evidence="1">NAD-P-binding protein</fullName>
    </submittedName>
</protein>
<gene>
    <name evidence="1" type="ORF">BV25DRAFT_1871148</name>
</gene>
<name>A0ACB8SVJ9_9AGAM</name>
<accession>A0ACB8SVJ9</accession>
<dbReference type="Proteomes" id="UP000814140">
    <property type="component" value="Unassembled WGS sequence"/>
</dbReference>
<evidence type="ECO:0000313" key="2">
    <source>
        <dbReference type="Proteomes" id="UP000814140"/>
    </source>
</evidence>
<evidence type="ECO:0000313" key="1">
    <source>
        <dbReference type="EMBL" id="KAI0060499.1"/>
    </source>
</evidence>
<comment type="caution">
    <text evidence="1">The sequence shown here is derived from an EMBL/GenBank/DDBJ whole genome shotgun (WGS) entry which is preliminary data.</text>
</comment>
<keyword evidence="2" id="KW-1185">Reference proteome</keyword>
<dbReference type="EMBL" id="MU277218">
    <property type="protein sequence ID" value="KAI0060499.1"/>
    <property type="molecule type" value="Genomic_DNA"/>
</dbReference>
<proteinExistence type="predicted"/>